<dbReference type="SUPFAM" id="SSF50022">
    <property type="entry name" value="ISP domain"/>
    <property type="match status" value="1"/>
</dbReference>
<gene>
    <name evidence="7" type="ORF">BJ998_000751</name>
</gene>
<keyword evidence="3" id="KW-0408">Iron</keyword>
<evidence type="ECO:0000313" key="7">
    <source>
        <dbReference type="EMBL" id="MBB5889555.1"/>
    </source>
</evidence>
<keyword evidence="1" id="KW-0001">2Fe-2S</keyword>
<dbReference type="AlphaFoldDB" id="A0A7W9KBT0"/>
<evidence type="ECO:0000256" key="2">
    <source>
        <dbReference type="ARBA" id="ARBA00022723"/>
    </source>
</evidence>
<dbReference type="InterPro" id="IPR017941">
    <property type="entry name" value="Rieske_2Fe-2S"/>
</dbReference>
<comment type="caution">
    <text evidence="7">The sequence shown here is derived from an EMBL/GenBank/DDBJ whole genome shotgun (WGS) entry which is preliminary data.</text>
</comment>
<evidence type="ECO:0000313" key="8">
    <source>
        <dbReference type="Proteomes" id="UP000585638"/>
    </source>
</evidence>
<name>A0A7W9KBT0_9PSEU</name>
<evidence type="ECO:0000256" key="5">
    <source>
        <dbReference type="SAM" id="MobiDB-lite"/>
    </source>
</evidence>
<proteinExistence type="predicted"/>
<evidence type="ECO:0000256" key="3">
    <source>
        <dbReference type="ARBA" id="ARBA00023004"/>
    </source>
</evidence>
<dbReference type="PROSITE" id="PS51257">
    <property type="entry name" value="PROKAR_LIPOPROTEIN"/>
    <property type="match status" value="1"/>
</dbReference>
<dbReference type="RefSeq" id="WP_221337862.1">
    <property type="nucleotide sequence ID" value="NZ_BAAAWY010000002.1"/>
</dbReference>
<dbReference type="InterPro" id="IPR036922">
    <property type="entry name" value="Rieske_2Fe-2S_sf"/>
</dbReference>
<dbReference type="GO" id="GO:0016705">
    <property type="term" value="F:oxidoreductase activity, acting on paired donors, with incorporation or reduction of molecular oxygen"/>
    <property type="evidence" value="ECO:0007669"/>
    <property type="project" value="UniProtKB-ARBA"/>
</dbReference>
<dbReference type="Pfam" id="PF00355">
    <property type="entry name" value="Rieske"/>
    <property type="match status" value="1"/>
</dbReference>
<keyword evidence="8" id="KW-1185">Reference proteome</keyword>
<dbReference type="GO" id="GO:0051537">
    <property type="term" value="F:2 iron, 2 sulfur cluster binding"/>
    <property type="evidence" value="ECO:0007669"/>
    <property type="project" value="UniProtKB-KW"/>
</dbReference>
<dbReference type="GO" id="GO:0046872">
    <property type="term" value="F:metal ion binding"/>
    <property type="evidence" value="ECO:0007669"/>
    <property type="project" value="UniProtKB-KW"/>
</dbReference>
<evidence type="ECO:0000259" key="6">
    <source>
        <dbReference type="PROSITE" id="PS51296"/>
    </source>
</evidence>
<evidence type="ECO:0000256" key="4">
    <source>
        <dbReference type="ARBA" id="ARBA00023014"/>
    </source>
</evidence>
<dbReference type="Gene3D" id="2.102.10.10">
    <property type="entry name" value="Rieske [2Fe-2S] iron-sulphur domain"/>
    <property type="match status" value="1"/>
</dbReference>
<organism evidence="7 8">
    <name type="scientific">Kutzneria kofuensis</name>
    <dbReference type="NCBI Taxonomy" id="103725"/>
    <lineage>
        <taxon>Bacteria</taxon>
        <taxon>Bacillati</taxon>
        <taxon>Actinomycetota</taxon>
        <taxon>Actinomycetes</taxon>
        <taxon>Pseudonocardiales</taxon>
        <taxon>Pseudonocardiaceae</taxon>
        <taxon>Kutzneria</taxon>
    </lineage>
</organism>
<feature type="domain" description="Rieske" evidence="6">
    <location>
        <begin position="59"/>
        <end position="156"/>
    </location>
</feature>
<dbReference type="EMBL" id="JACHIR010000001">
    <property type="protein sequence ID" value="MBB5889555.1"/>
    <property type="molecule type" value="Genomic_DNA"/>
</dbReference>
<feature type="region of interest" description="Disordered" evidence="5">
    <location>
        <begin position="34"/>
        <end position="58"/>
    </location>
</feature>
<dbReference type="PROSITE" id="PS51296">
    <property type="entry name" value="RIESKE"/>
    <property type="match status" value="1"/>
</dbReference>
<sequence length="157" mass="14905">MKTPEVIANPNRRQVLCGLAAALVAGGAVTTACGSASPSGSGGTNTTTDSPKPQAAPGTEVAKLAQVPVGGGVVVDEPGGTGNKLVLVQPTAGEVKAFNAACPHQGITVAAPQGGVITCPGHGSTFTAATGAVTKGPATEGLTAVNVKVSGAAVVLA</sequence>
<dbReference type="Proteomes" id="UP000585638">
    <property type="component" value="Unassembled WGS sequence"/>
</dbReference>
<keyword evidence="2" id="KW-0479">Metal-binding</keyword>
<protein>
    <submittedName>
        <fullName evidence="7">Nitrite reductase/ring-hydroxylating ferredoxin subunit</fullName>
    </submittedName>
</protein>
<dbReference type="GO" id="GO:0004497">
    <property type="term" value="F:monooxygenase activity"/>
    <property type="evidence" value="ECO:0007669"/>
    <property type="project" value="UniProtKB-ARBA"/>
</dbReference>
<reference evidence="7 8" key="1">
    <citation type="submission" date="2020-08" db="EMBL/GenBank/DDBJ databases">
        <title>Sequencing the genomes of 1000 actinobacteria strains.</title>
        <authorList>
            <person name="Klenk H.-P."/>
        </authorList>
    </citation>
    <scope>NUCLEOTIDE SEQUENCE [LARGE SCALE GENOMIC DNA]</scope>
    <source>
        <strain evidence="7 8">DSM 43851</strain>
    </source>
</reference>
<evidence type="ECO:0000256" key="1">
    <source>
        <dbReference type="ARBA" id="ARBA00022714"/>
    </source>
</evidence>
<accession>A0A7W9KBT0</accession>
<keyword evidence="4" id="KW-0411">Iron-sulfur</keyword>
<dbReference type="CDD" id="cd03467">
    <property type="entry name" value="Rieske"/>
    <property type="match status" value="1"/>
</dbReference>
<feature type="compositionally biased region" description="Low complexity" evidence="5">
    <location>
        <begin position="34"/>
        <end position="48"/>
    </location>
</feature>